<comment type="caution">
    <text evidence="3">The sequence shown here is derived from an EMBL/GenBank/DDBJ whole genome shotgun (WGS) entry which is preliminary data.</text>
</comment>
<dbReference type="PROSITE" id="PS50975">
    <property type="entry name" value="ATP_GRASP"/>
    <property type="match status" value="1"/>
</dbReference>
<dbReference type="SUPFAM" id="SSF56059">
    <property type="entry name" value="Glutathione synthetase ATP-binding domain-like"/>
    <property type="match status" value="1"/>
</dbReference>
<keyword evidence="1" id="KW-0067">ATP-binding</keyword>
<dbReference type="Gene3D" id="3.30.470.20">
    <property type="entry name" value="ATP-grasp fold, B domain"/>
    <property type="match status" value="1"/>
</dbReference>
<keyword evidence="4" id="KW-1185">Reference proteome</keyword>
<dbReference type="EMBL" id="JADCJZ010000001">
    <property type="protein sequence ID" value="MBE5023794.1"/>
    <property type="molecule type" value="Genomic_DNA"/>
</dbReference>
<accession>A0ABR9QS62</accession>
<evidence type="ECO:0000256" key="1">
    <source>
        <dbReference type="PROSITE-ProRule" id="PRU00409"/>
    </source>
</evidence>
<keyword evidence="1" id="KW-0547">Nucleotide-binding</keyword>
<sequence>MKFVDREFVPVLLGGDINAYSVARAFYEQYQVKSIVIGKYGTGPSYRSRIADYRHDPAIDTYDTFLRTVNAIAGEHADKTVVLMGCGDSYVALVAQAKDAGELADNIVAPYGPFEIMDSAQRKEVFYRLCEKHGVPYPHTLTFTREMLTPDGEPLAALDAIDFPYPMILKPSDGIEYWAHPFATQEKAYTISSREELESTIRDVYASGYADDLIIQDRVPGNDERMRVLTSYSDQTGTVRMMCLGHVLLEEHEPHAVGNHAVIITEPNDELCESVRALLEDLHFVGFSNFDVKYDERDGSFKFFDFNTRQGRSNYYVTGSGFNVAKYVVEEYVYRRPFEPAFETAREEHLWTVLPYRAIDEFVRDAGLRDLAHRLIREGKAVNPVFMRGDNVPHRWLRMVRQHFRCLAQMRRYYHD</sequence>
<reference evidence="3 4" key="1">
    <citation type="submission" date="2020-10" db="EMBL/GenBank/DDBJ databases">
        <title>ChiBAC.</title>
        <authorList>
            <person name="Zenner C."/>
            <person name="Hitch T.C.A."/>
            <person name="Clavel T."/>
        </authorList>
    </citation>
    <scope>NUCLEOTIDE SEQUENCE [LARGE SCALE GENOMIC DNA]</scope>
    <source>
        <strain evidence="3 4">DSM 107455</strain>
    </source>
</reference>
<name>A0ABR9QS62_9ACTN</name>
<evidence type="ECO:0000313" key="4">
    <source>
        <dbReference type="Proteomes" id="UP001194273"/>
    </source>
</evidence>
<dbReference type="Proteomes" id="UP001194273">
    <property type="component" value="Unassembled WGS sequence"/>
</dbReference>
<organism evidence="3 4">
    <name type="scientific">Thermophilibacter gallinarum</name>
    <dbReference type="NCBI Taxonomy" id="2779357"/>
    <lineage>
        <taxon>Bacteria</taxon>
        <taxon>Bacillati</taxon>
        <taxon>Actinomycetota</taxon>
        <taxon>Coriobacteriia</taxon>
        <taxon>Coriobacteriales</taxon>
        <taxon>Atopobiaceae</taxon>
        <taxon>Thermophilibacter</taxon>
    </lineage>
</organism>
<evidence type="ECO:0000259" key="2">
    <source>
        <dbReference type="PROSITE" id="PS50975"/>
    </source>
</evidence>
<dbReference type="RefSeq" id="WP_193529207.1">
    <property type="nucleotide sequence ID" value="NZ_JADCJZ010000001.1"/>
</dbReference>
<gene>
    <name evidence="3" type="ORF">INF26_02850</name>
</gene>
<dbReference type="InterPro" id="IPR011761">
    <property type="entry name" value="ATP-grasp"/>
</dbReference>
<feature type="domain" description="ATP-grasp" evidence="2">
    <location>
        <begin position="127"/>
        <end position="333"/>
    </location>
</feature>
<evidence type="ECO:0000313" key="3">
    <source>
        <dbReference type="EMBL" id="MBE5023794.1"/>
    </source>
</evidence>
<proteinExistence type="predicted"/>
<protein>
    <submittedName>
        <fullName evidence="3">ATP-grasp domain-containing protein</fullName>
    </submittedName>
</protein>